<name>A0A392QCK2_9FABA</name>
<proteinExistence type="predicted"/>
<evidence type="ECO:0000313" key="2">
    <source>
        <dbReference type="EMBL" id="MCI21609.1"/>
    </source>
</evidence>
<feature type="non-terminal residue" evidence="2">
    <location>
        <position position="155"/>
    </location>
</feature>
<keyword evidence="3" id="KW-1185">Reference proteome</keyword>
<comment type="caution">
    <text evidence="2">The sequence shown here is derived from an EMBL/GenBank/DDBJ whole genome shotgun (WGS) entry which is preliminary data.</text>
</comment>
<dbReference type="Pfam" id="PF13966">
    <property type="entry name" value="zf-RVT"/>
    <property type="match status" value="1"/>
</dbReference>
<reference evidence="2 3" key="1">
    <citation type="journal article" date="2018" name="Front. Plant Sci.">
        <title>Red Clover (Trifolium pratense) and Zigzag Clover (T. medium) - A Picture of Genomic Similarities and Differences.</title>
        <authorList>
            <person name="Dluhosova J."/>
            <person name="Istvanek J."/>
            <person name="Nedelnik J."/>
            <person name="Repkova J."/>
        </authorList>
    </citation>
    <scope>NUCLEOTIDE SEQUENCE [LARGE SCALE GENOMIC DNA]</scope>
    <source>
        <strain evidence="3">cv. 10/8</strain>
        <tissue evidence="2">Leaf</tissue>
    </source>
</reference>
<dbReference type="Proteomes" id="UP000265520">
    <property type="component" value="Unassembled WGS sequence"/>
</dbReference>
<organism evidence="2 3">
    <name type="scientific">Trifolium medium</name>
    <dbReference type="NCBI Taxonomy" id="97028"/>
    <lineage>
        <taxon>Eukaryota</taxon>
        <taxon>Viridiplantae</taxon>
        <taxon>Streptophyta</taxon>
        <taxon>Embryophyta</taxon>
        <taxon>Tracheophyta</taxon>
        <taxon>Spermatophyta</taxon>
        <taxon>Magnoliopsida</taxon>
        <taxon>eudicotyledons</taxon>
        <taxon>Gunneridae</taxon>
        <taxon>Pentapetalae</taxon>
        <taxon>rosids</taxon>
        <taxon>fabids</taxon>
        <taxon>Fabales</taxon>
        <taxon>Fabaceae</taxon>
        <taxon>Papilionoideae</taxon>
        <taxon>50 kb inversion clade</taxon>
        <taxon>NPAAA clade</taxon>
        <taxon>Hologalegina</taxon>
        <taxon>IRL clade</taxon>
        <taxon>Trifolieae</taxon>
        <taxon>Trifolium</taxon>
    </lineage>
</organism>
<evidence type="ECO:0000259" key="1">
    <source>
        <dbReference type="Pfam" id="PF13966"/>
    </source>
</evidence>
<dbReference type="AlphaFoldDB" id="A0A392QCK2"/>
<accession>A0A392QCK2</accession>
<feature type="domain" description="Reverse transcriptase zinc-binding" evidence="1">
    <location>
        <begin position="15"/>
        <end position="84"/>
    </location>
</feature>
<sequence>MSALDFEIVPSHAAVFTNIWKCPAPSKVSGFVWQLLHGRVPTRNNLVTRQILEVDGDVSCALCGEAMETELHLFLYCEIAQLVWMEIFDWLGILFSLPHNLFSIFNCLMGAGYIKCRKGMSMIGNAVVWTLWKCRNSVLFDNGRVTVAELVETTK</sequence>
<evidence type="ECO:0000313" key="3">
    <source>
        <dbReference type="Proteomes" id="UP000265520"/>
    </source>
</evidence>
<dbReference type="InterPro" id="IPR026960">
    <property type="entry name" value="RVT-Znf"/>
</dbReference>
<protein>
    <submittedName>
        <fullName evidence="2">F-box family protein</fullName>
    </submittedName>
</protein>
<dbReference type="EMBL" id="LXQA010125828">
    <property type="protein sequence ID" value="MCI21609.1"/>
    <property type="molecule type" value="Genomic_DNA"/>
</dbReference>